<dbReference type="Proteomes" id="UP000637578">
    <property type="component" value="Unassembled WGS sequence"/>
</dbReference>
<dbReference type="AlphaFoldDB" id="A0A8J3FZ83"/>
<evidence type="ECO:0000313" key="4">
    <source>
        <dbReference type="Proteomes" id="UP000637578"/>
    </source>
</evidence>
<proteinExistence type="predicted"/>
<dbReference type="InterPro" id="IPR055101">
    <property type="entry name" value="AIPR_N"/>
</dbReference>
<dbReference type="RefSeq" id="WP_189061911.1">
    <property type="nucleotide sequence ID" value="NZ_BMMK01000056.1"/>
</dbReference>
<comment type="caution">
    <text evidence="3">The sequence shown here is derived from an EMBL/GenBank/DDBJ whole genome shotgun (WGS) entry which is preliminary data.</text>
</comment>
<organism evidence="3 4">
    <name type="scientific">Longimycelium tulufanense</name>
    <dbReference type="NCBI Taxonomy" id="907463"/>
    <lineage>
        <taxon>Bacteria</taxon>
        <taxon>Bacillati</taxon>
        <taxon>Actinomycetota</taxon>
        <taxon>Actinomycetes</taxon>
        <taxon>Pseudonocardiales</taxon>
        <taxon>Pseudonocardiaceae</taxon>
        <taxon>Longimycelium</taxon>
    </lineage>
</organism>
<accession>A0A8J3FZ83</accession>
<evidence type="ECO:0000259" key="1">
    <source>
        <dbReference type="Pfam" id="PF10592"/>
    </source>
</evidence>
<gene>
    <name evidence="3" type="ORF">GCM10012275_61160</name>
</gene>
<dbReference type="InterPro" id="IPR018891">
    <property type="entry name" value="AIPR_C"/>
</dbReference>
<feature type="domain" description="Abortive infection phage resistance protein N-terminal" evidence="2">
    <location>
        <begin position="34"/>
        <end position="179"/>
    </location>
</feature>
<protein>
    <recommendedName>
        <fullName evidence="5">Abortive phage resistance protein</fullName>
    </recommendedName>
</protein>
<keyword evidence="4" id="KW-1185">Reference proteome</keyword>
<name>A0A8J3FZ83_9PSEU</name>
<reference evidence="3" key="2">
    <citation type="submission" date="2020-09" db="EMBL/GenBank/DDBJ databases">
        <authorList>
            <person name="Sun Q."/>
            <person name="Zhou Y."/>
        </authorList>
    </citation>
    <scope>NUCLEOTIDE SEQUENCE</scope>
    <source>
        <strain evidence="3">CGMCC 4.5737</strain>
    </source>
</reference>
<evidence type="ECO:0000259" key="2">
    <source>
        <dbReference type="Pfam" id="PF22879"/>
    </source>
</evidence>
<sequence>MTDTDIDQFAESLQQDLLTEAGVPGAERSIRDVFLERMVGELADVAELEGGEACFHQARGEEISGYDISADGQTLDLFGVVLRQVVPPAPVGKTDIETCLRRLRGFLEKASRNGAAGLEVASPVFDMAQSISQALPELTRVRFWVFTDGAVATRKDVTTPEFGDVPTSVQVWDVVRLHRLVTSGRKQEPIHIDFVSRFGAPVPCLPTDLDEQGCHTLLAIVPGAVLKEIYATYSARLLELNVRSFLQARGKVNQGIRDTILNEPRRFLAYNNGISATASAVDMIRTREGGSAIASLKDLQIVNGGQTTASLYHAAVKHKARLDGIHVQMKLTVVPPDQLTELVPLVSRYANSQNKVQEADFSTNHPFHVDIERLSRSVWAPATNGSQKQTRWFYERARGQYQDEVARTGTPARQKAFKETHPPAQKFVKTDLAKFELAWDEAPHAVSLGGQKCFAEFALRLAQRPEQDQKPDRHYFEHLVSKAILFRHTDKIVARTFRENGLEGYKAQVVAYAVALISNRTSRRLDLDVIWRTQQLPEELRSEIPALARLLRSFFDRAPGNISEWAKKPACWEKARALPWKLSGATVAYLTTKTQNHVVASDLSTEDLLLVPWSELADWASEHNKLTAVDRRIASGTSALLSAGKTPTDKQIDNLRRIYDAALNNGFASTGNMDTR</sequence>
<reference evidence="3" key="1">
    <citation type="journal article" date="2014" name="Int. J. Syst. Evol. Microbiol.">
        <title>Complete genome sequence of Corynebacterium casei LMG S-19264T (=DSM 44701T), isolated from a smear-ripened cheese.</title>
        <authorList>
            <consortium name="US DOE Joint Genome Institute (JGI-PGF)"/>
            <person name="Walter F."/>
            <person name="Albersmeier A."/>
            <person name="Kalinowski J."/>
            <person name="Ruckert C."/>
        </authorList>
    </citation>
    <scope>NUCLEOTIDE SEQUENCE</scope>
    <source>
        <strain evidence="3">CGMCC 4.5737</strain>
    </source>
</reference>
<dbReference type="Pfam" id="PF10592">
    <property type="entry name" value="AIPR"/>
    <property type="match status" value="1"/>
</dbReference>
<feature type="domain" description="Abortive phage infection protein C-terminal" evidence="1">
    <location>
        <begin position="238"/>
        <end position="555"/>
    </location>
</feature>
<dbReference type="Pfam" id="PF22879">
    <property type="entry name" value="AIPR_N"/>
    <property type="match status" value="1"/>
</dbReference>
<evidence type="ECO:0008006" key="5">
    <source>
        <dbReference type="Google" id="ProtNLM"/>
    </source>
</evidence>
<dbReference type="EMBL" id="BMMK01000056">
    <property type="protein sequence ID" value="GGM82298.1"/>
    <property type="molecule type" value="Genomic_DNA"/>
</dbReference>
<evidence type="ECO:0000313" key="3">
    <source>
        <dbReference type="EMBL" id="GGM82298.1"/>
    </source>
</evidence>